<dbReference type="EMBL" id="AP018694">
    <property type="protein sequence ID" value="BBE18566.1"/>
    <property type="molecule type" value="Genomic_DNA"/>
</dbReference>
<organism evidence="1 2">
    <name type="scientific">Aquipluma nitroreducens</name>
    <dbReference type="NCBI Taxonomy" id="2010828"/>
    <lineage>
        <taxon>Bacteria</taxon>
        <taxon>Pseudomonadati</taxon>
        <taxon>Bacteroidota</taxon>
        <taxon>Bacteroidia</taxon>
        <taxon>Marinilabiliales</taxon>
        <taxon>Prolixibacteraceae</taxon>
        <taxon>Aquipluma</taxon>
    </lineage>
</organism>
<dbReference type="KEGG" id="anf:AQPE_2729"/>
<evidence type="ECO:0000313" key="1">
    <source>
        <dbReference type="EMBL" id="BBE18566.1"/>
    </source>
</evidence>
<protein>
    <submittedName>
        <fullName evidence="1">Uncharacterized protein</fullName>
    </submittedName>
</protein>
<reference evidence="1" key="1">
    <citation type="journal article" date="2020" name="Int. J. Syst. Evol. Microbiol.">
        <title>Aquipluma nitroreducens gen. nov. sp. nov., a novel facultatively anaerobic bacterium isolated from a freshwater lake.</title>
        <authorList>
            <person name="Watanabe M."/>
            <person name="Kojima H."/>
            <person name="Fukui M."/>
        </authorList>
    </citation>
    <scope>NUCLEOTIDE SEQUENCE</scope>
    <source>
        <strain evidence="1">MeG22</strain>
    </source>
</reference>
<proteinExistence type="predicted"/>
<keyword evidence="2" id="KW-1185">Reference proteome</keyword>
<evidence type="ECO:0000313" key="2">
    <source>
        <dbReference type="Proteomes" id="UP001193389"/>
    </source>
</evidence>
<dbReference type="Proteomes" id="UP001193389">
    <property type="component" value="Chromosome"/>
</dbReference>
<dbReference type="AlphaFoldDB" id="A0A5K7SAT1"/>
<dbReference type="RefSeq" id="WP_318346895.1">
    <property type="nucleotide sequence ID" value="NZ_AP018694.1"/>
</dbReference>
<accession>A0A5K7SAT1</accession>
<name>A0A5K7SAT1_9BACT</name>
<gene>
    <name evidence="1" type="ORF">AQPE_2729</name>
</gene>
<sequence>MKVNNVNVNSKLFLTQNFNYDGDGLMFELKEILDEFHFQHTGIAFIVDDEDQAIVRAFEWYNKIYIRKKNKAMNELDINNFSDHEIRVFLIGNRNLLVPELATKEEIENELGREFDEDEWYDFSIFVDRFFEDVKESFITKIVVEWPNV</sequence>